<evidence type="ECO:0000256" key="4">
    <source>
        <dbReference type="ARBA" id="ARBA00022801"/>
    </source>
</evidence>
<dbReference type="Proteomes" id="UP000297703">
    <property type="component" value="Unassembled WGS sequence"/>
</dbReference>
<evidence type="ECO:0000256" key="6">
    <source>
        <dbReference type="ARBA" id="ARBA00023049"/>
    </source>
</evidence>
<comment type="caution">
    <text evidence="10">The sequence shown here is derived from an EMBL/GenBank/DDBJ whole genome shotgun (WGS) entry which is preliminary data.</text>
</comment>
<evidence type="ECO:0000256" key="1">
    <source>
        <dbReference type="ARBA" id="ARBA00001947"/>
    </source>
</evidence>
<dbReference type="InterPro" id="IPR000834">
    <property type="entry name" value="Peptidase_M14"/>
</dbReference>
<comment type="similarity">
    <text evidence="2 7">Belongs to the peptidase M14 family.</text>
</comment>
<evidence type="ECO:0000256" key="2">
    <source>
        <dbReference type="ARBA" id="ARBA00005988"/>
    </source>
</evidence>
<name>A0A4D9DBQ8_9SAUR</name>
<evidence type="ECO:0000256" key="8">
    <source>
        <dbReference type="SAM" id="MobiDB-lite"/>
    </source>
</evidence>
<dbReference type="SMART" id="SM00631">
    <property type="entry name" value="Zn_pept"/>
    <property type="match status" value="1"/>
</dbReference>
<dbReference type="GO" id="GO:0005615">
    <property type="term" value="C:extracellular space"/>
    <property type="evidence" value="ECO:0007669"/>
    <property type="project" value="TreeGrafter"/>
</dbReference>
<gene>
    <name evidence="10" type="ORF">DR999_PMT23469</name>
</gene>
<dbReference type="Gene3D" id="3.40.630.10">
    <property type="entry name" value="Zn peptidases"/>
    <property type="match status" value="1"/>
</dbReference>
<proteinExistence type="inferred from homology"/>
<dbReference type="SUPFAM" id="SSF53187">
    <property type="entry name" value="Zn-dependent exopeptidases"/>
    <property type="match status" value="1"/>
</dbReference>
<dbReference type="Pfam" id="PF00246">
    <property type="entry name" value="Peptidase_M14"/>
    <property type="match status" value="1"/>
</dbReference>
<evidence type="ECO:0000256" key="5">
    <source>
        <dbReference type="ARBA" id="ARBA00022833"/>
    </source>
</evidence>
<dbReference type="GO" id="GO:0004181">
    <property type="term" value="F:metallocarboxypeptidase activity"/>
    <property type="evidence" value="ECO:0007669"/>
    <property type="project" value="InterPro"/>
</dbReference>
<keyword evidence="11" id="KW-1185">Reference proteome</keyword>
<sequence>MQKHIDANQSLFKVIDFGKTYTGKFPLRAYCITADAASNCKQGELKPAKGRFFLMTQTHAREIATSEMALSFVNDLMRKAGSNDADVKNLLDTTEIWVLPAANPDGQEYVSSSGEPNMQRKNRNPSYGRCTGVTVGVDLNRNLDSRWGTTGVSKNPCGDTFPGPKANSEVETQAIIKLWQQLFPDQRGPSESDKVAANGTGYMLSIHSVAALNLFPWQGVNRKAPNDAELRAIMTTASSMNGYAAGQAPELLYSASGGHDDWIYDKLGVATGTIELGSNDDECGNGNFHPKYSCMALYEQQNLPVLYYLAKIAKSPYALGTSGYVQSASLATSTLSTTVANAPRNAIVETSFTADFASIEQVKLARANNKGVSVTTSKLSFGSKPADAKVMYLRTKNTTTGAYGPITVVSLNK</sequence>
<evidence type="ECO:0000256" key="3">
    <source>
        <dbReference type="ARBA" id="ARBA00022670"/>
    </source>
</evidence>
<dbReference type="PROSITE" id="PS52035">
    <property type="entry name" value="PEPTIDASE_M14"/>
    <property type="match status" value="1"/>
</dbReference>
<evidence type="ECO:0000313" key="10">
    <source>
        <dbReference type="EMBL" id="TFJ95115.1"/>
    </source>
</evidence>
<evidence type="ECO:0000259" key="9">
    <source>
        <dbReference type="PROSITE" id="PS52035"/>
    </source>
</evidence>
<comment type="cofactor">
    <cofactor evidence="1">
        <name>Zn(2+)</name>
        <dbReference type="ChEBI" id="CHEBI:29105"/>
    </cofactor>
</comment>
<feature type="domain" description="Peptidase M14" evidence="9">
    <location>
        <begin position="1"/>
        <end position="312"/>
    </location>
</feature>
<dbReference type="EMBL" id="QXTE01014089">
    <property type="protein sequence ID" value="TFJ95115.1"/>
    <property type="molecule type" value="Genomic_DNA"/>
</dbReference>
<keyword evidence="5" id="KW-0862">Zinc</keyword>
<dbReference type="PANTHER" id="PTHR11705:SF143">
    <property type="entry name" value="SLL0236 PROTEIN"/>
    <property type="match status" value="1"/>
</dbReference>
<reference evidence="10 11" key="2">
    <citation type="submission" date="2019-04" db="EMBL/GenBank/DDBJ databases">
        <title>The genome sequence of big-headed turtle.</title>
        <authorList>
            <person name="Gong S."/>
        </authorList>
    </citation>
    <scope>NUCLEOTIDE SEQUENCE [LARGE SCALE GENOMIC DNA]</scope>
    <source>
        <strain evidence="10">DO16091913</strain>
        <tissue evidence="10">Muscle</tissue>
    </source>
</reference>
<dbReference type="GO" id="GO:0006508">
    <property type="term" value="P:proteolysis"/>
    <property type="evidence" value="ECO:0007669"/>
    <property type="project" value="UniProtKB-KW"/>
</dbReference>
<feature type="region of interest" description="Disordered" evidence="8">
    <location>
        <begin position="107"/>
        <end position="127"/>
    </location>
</feature>
<reference evidence="10 11" key="1">
    <citation type="submission" date="2019-04" db="EMBL/GenBank/DDBJ databases">
        <title>Draft genome of the big-headed turtle Platysternon megacephalum.</title>
        <authorList>
            <person name="Gong S."/>
        </authorList>
    </citation>
    <scope>NUCLEOTIDE SEQUENCE [LARGE SCALE GENOMIC DNA]</scope>
    <source>
        <strain evidence="10">DO16091913</strain>
        <tissue evidence="10">Muscle</tissue>
    </source>
</reference>
<dbReference type="STRING" id="55544.A0A4D9DBQ8"/>
<dbReference type="OrthoDB" id="3626597at2759"/>
<evidence type="ECO:0000313" key="11">
    <source>
        <dbReference type="Proteomes" id="UP000297703"/>
    </source>
</evidence>
<dbReference type="GO" id="GO:0008270">
    <property type="term" value="F:zinc ion binding"/>
    <property type="evidence" value="ECO:0007669"/>
    <property type="project" value="InterPro"/>
</dbReference>
<dbReference type="PANTHER" id="PTHR11705">
    <property type="entry name" value="PROTEASE FAMILY M14 CARBOXYPEPTIDASE A,B"/>
    <property type="match status" value="1"/>
</dbReference>
<keyword evidence="4" id="KW-0378">Hydrolase</keyword>
<protein>
    <submittedName>
        <fullName evidence="10">Putative isoaspartyl peptidase/L-asparaginase 2</fullName>
    </submittedName>
</protein>
<dbReference type="AlphaFoldDB" id="A0A4D9DBQ8"/>
<evidence type="ECO:0000256" key="7">
    <source>
        <dbReference type="PROSITE-ProRule" id="PRU01379"/>
    </source>
</evidence>
<accession>A0A4D9DBQ8</accession>
<feature type="active site" description="Proton donor/acceptor" evidence="7">
    <location>
        <position position="275"/>
    </location>
</feature>
<keyword evidence="6" id="KW-0482">Metalloprotease</keyword>
<keyword evidence="3" id="KW-0645">Protease</keyword>
<organism evidence="10 11">
    <name type="scientific">Platysternon megacephalum</name>
    <name type="common">big-headed turtle</name>
    <dbReference type="NCBI Taxonomy" id="55544"/>
    <lineage>
        <taxon>Eukaryota</taxon>
        <taxon>Metazoa</taxon>
        <taxon>Chordata</taxon>
        <taxon>Craniata</taxon>
        <taxon>Vertebrata</taxon>
        <taxon>Euteleostomi</taxon>
        <taxon>Archelosauria</taxon>
        <taxon>Testudinata</taxon>
        <taxon>Testudines</taxon>
        <taxon>Cryptodira</taxon>
        <taxon>Durocryptodira</taxon>
        <taxon>Testudinoidea</taxon>
        <taxon>Platysternidae</taxon>
        <taxon>Platysternon</taxon>
    </lineage>
</organism>